<dbReference type="GO" id="GO:0005801">
    <property type="term" value="C:cis-Golgi network"/>
    <property type="evidence" value="ECO:0007669"/>
    <property type="project" value="InterPro"/>
</dbReference>
<dbReference type="PANTHER" id="PTHR21094">
    <property type="entry name" value="GOS-28 SNARE- RELATED"/>
    <property type="match status" value="1"/>
</dbReference>
<keyword evidence="4 9" id="KW-0812">Transmembrane</keyword>
<dbReference type="GO" id="GO:0015031">
    <property type="term" value="P:protein transport"/>
    <property type="evidence" value="ECO:0007669"/>
    <property type="project" value="UniProtKB-KW"/>
</dbReference>
<comment type="subcellular location">
    <subcellularLocation>
        <location evidence="1">Golgi apparatus membrane</location>
        <topology evidence="1">Single-pass type IV membrane protein</topology>
    </subcellularLocation>
</comment>
<accession>A0AAD2CX25</accession>
<proteinExistence type="inferred from homology"/>
<sequence length="252" mass="29328">MLGFNYGFIRKLCLFVSRIHGLLGTQTYHTFAVYKARFTKKESVVRKELSQLSEYIDKHKNNIKRGFDEDSEGSVLHRHANHVQTLIDELDDLMTHMQKFSNPKKHKSTILRFKNKVCDIHSEHRRYINIYKDLLLKYDPLELKRKMSDDSKSSETINRINGLRGERNNIDSSLSMANDILAMGDDSEANLHMQGDTMKSTKKKQNKYIKLLPEINKILKGIKCANLRNNIIISLVLSILISGFIYFTFMKK</sequence>
<protein>
    <submittedName>
        <fullName evidence="10">Uncharacterized protein</fullName>
    </submittedName>
</protein>
<reference evidence="10" key="1">
    <citation type="submission" date="2023-07" db="EMBL/GenBank/DDBJ databases">
        <authorList>
            <consortium name="AG Swart"/>
            <person name="Singh M."/>
            <person name="Singh A."/>
            <person name="Seah K."/>
            <person name="Emmerich C."/>
        </authorList>
    </citation>
    <scope>NUCLEOTIDE SEQUENCE</scope>
    <source>
        <strain evidence="10">DP1</strain>
    </source>
</reference>
<comment type="similarity">
    <text evidence="2">Belongs to the GOSR1 family.</text>
</comment>
<dbReference type="GO" id="GO:0006906">
    <property type="term" value="P:vesicle fusion"/>
    <property type="evidence" value="ECO:0007669"/>
    <property type="project" value="TreeGrafter"/>
</dbReference>
<keyword evidence="6 9" id="KW-1133">Transmembrane helix</keyword>
<dbReference type="GO" id="GO:0048219">
    <property type="term" value="P:inter-Golgi cisterna vesicle-mediated transport"/>
    <property type="evidence" value="ECO:0007669"/>
    <property type="project" value="TreeGrafter"/>
</dbReference>
<comment type="caution">
    <text evidence="10">The sequence shown here is derived from an EMBL/GenBank/DDBJ whole genome shotgun (WGS) entry which is preliminary data.</text>
</comment>
<keyword evidence="11" id="KW-1185">Reference proteome</keyword>
<keyword evidence="5" id="KW-0653">Protein transport</keyword>
<dbReference type="GO" id="GO:0005484">
    <property type="term" value="F:SNAP receptor activity"/>
    <property type="evidence" value="ECO:0007669"/>
    <property type="project" value="TreeGrafter"/>
</dbReference>
<dbReference type="GO" id="GO:0000139">
    <property type="term" value="C:Golgi membrane"/>
    <property type="evidence" value="ECO:0007669"/>
    <property type="project" value="UniProtKB-SubCell"/>
</dbReference>
<evidence type="ECO:0000256" key="2">
    <source>
        <dbReference type="ARBA" id="ARBA00008473"/>
    </source>
</evidence>
<dbReference type="EMBL" id="CAMPGE010015055">
    <property type="protein sequence ID" value="CAI2373699.1"/>
    <property type="molecule type" value="Genomic_DNA"/>
</dbReference>
<evidence type="ECO:0000256" key="1">
    <source>
        <dbReference type="ARBA" id="ARBA00004409"/>
    </source>
</evidence>
<evidence type="ECO:0000256" key="5">
    <source>
        <dbReference type="ARBA" id="ARBA00022927"/>
    </source>
</evidence>
<gene>
    <name evidence="10" type="ORF">ECRASSUSDP1_LOCUS15045</name>
</gene>
<keyword evidence="7" id="KW-0333">Golgi apparatus</keyword>
<evidence type="ECO:0000256" key="6">
    <source>
        <dbReference type="ARBA" id="ARBA00022989"/>
    </source>
</evidence>
<evidence type="ECO:0000256" key="7">
    <source>
        <dbReference type="ARBA" id="ARBA00023034"/>
    </source>
</evidence>
<dbReference type="GO" id="GO:0005797">
    <property type="term" value="C:Golgi medial cisterna"/>
    <property type="evidence" value="ECO:0007669"/>
    <property type="project" value="TreeGrafter"/>
</dbReference>
<dbReference type="GO" id="GO:0031201">
    <property type="term" value="C:SNARE complex"/>
    <property type="evidence" value="ECO:0007669"/>
    <property type="project" value="TreeGrafter"/>
</dbReference>
<dbReference type="PANTHER" id="PTHR21094:SF2">
    <property type="entry name" value="GOLGI SNAP RECEPTOR COMPLEX MEMBER 1"/>
    <property type="match status" value="1"/>
</dbReference>
<name>A0AAD2CX25_EUPCR</name>
<evidence type="ECO:0000256" key="4">
    <source>
        <dbReference type="ARBA" id="ARBA00022692"/>
    </source>
</evidence>
<dbReference type="InterPro" id="IPR023601">
    <property type="entry name" value="Golgi_SNAP_su1"/>
</dbReference>
<evidence type="ECO:0000256" key="9">
    <source>
        <dbReference type="SAM" id="Phobius"/>
    </source>
</evidence>
<evidence type="ECO:0000313" key="10">
    <source>
        <dbReference type="EMBL" id="CAI2373699.1"/>
    </source>
</evidence>
<dbReference type="GO" id="GO:0006888">
    <property type="term" value="P:endoplasmic reticulum to Golgi vesicle-mediated transport"/>
    <property type="evidence" value="ECO:0007669"/>
    <property type="project" value="InterPro"/>
</dbReference>
<organism evidence="10 11">
    <name type="scientific">Euplotes crassus</name>
    <dbReference type="NCBI Taxonomy" id="5936"/>
    <lineage>
        <taxon>Eukaryota</taxon>
        <taxon>Sar</taxon>
        <taxon>Alveolata</taxon>
        <taxon>Ciliophora</taxon>
        <taxon>Intramacronucleata</taxon>
        <taxon>Spirotrichea</taxon>
        <taxon>Hypotrichia</taxon>
        <taxon>Euplotida</taxon>
        <taxon>Euplotidae</taxon>
        <taxon>Moneuplotes</taxon>
    </lineage>
</organism>
<evidence type="ECO:0000256" key="8">
    <source>
        <dbReference type="ARBA" id="ARBA00023136"/>
    </source>
</evidence>
<evidence type="ECO:0000256" key="3">
    <source>
        <dbReference type="ARBA" id="ARBA00022448"/>
    </source>
</evidence>
<keyword evidence="8 9" id="KW-0472">Membrane</keyword>
<evidence type="ECO:0000313" key="11">
    <source>
        <dbReference type="Proteomes" id="UP001295684"/>
    </source>
</evidence>
<feature type="transmembrane region" description="Helical" evidence="9">
    <location>
        <begin position="231"/>
        <end position="249"/>
    </location>
</feature>
<dbReference type="AlphaFoldDB" id="A0AAD2CX25"/>
<dbReference type="Proteomes" id="UP001295684">
    <property type="component" value="Unassembled WGS sequence"/>
</dbReference>
<keyword evidence="3" id="KW-0813">Transport</keyword>